<sequence>MIDSIRQQIGSFLEGFYSLIPKSLISIFNERELKLLMSGLPDINIEDLKTNTEYH</sequence>
<evidence type="ECO:0000256" key="4">
    <source>
        <dbReference type="ARBA" id="ARBA00022679"/>
    </source>
</evidence>
<dbReference type="PANTHER" id="PTHR11254">
    <property type="entry name" value="HECT DOMAIN UBIQUITIN-PROTEIN LIGASE"/>
    <property type="match status" value="1"/>
</dbReference>
<comment type="catalytic activity">
    <reaction evidence="1">
        <text>S-ubiquitinyl-[E2 ubiquitin-conjugating enzyme]-L-cysteine + [acceptor protein]-L-lysine = [E2 ubiquitin-conjugating enzyme]-L-cysteine + N(6)-ubiquitinyl-[acceptor protein]-L-lysine.</text>
        <dbReference type="EC" id="2.3.2.26"/>
    </reaction>
</comment>
<protein>
    <recommendedName>
        <fullName evidence="3">HECT-type E3 ubiquitin transferase</fullName>
        <ecNumber evidence="3">2.3.2.26</ecNumber>
    </recommendedName>
</protein>
<dbReference type="GO" id="GO:0000209">
    <property type="term" value="P:protein polyubiquitination"/>
    <property type="evidence" value="ECO:0007669"/>
    <property type="project" value="TreeGrafter"/>
</dbReference>
<evidence type="ECO:0000256" key="6">
    <source>
        <dbReference type="PROSITE-ProRule" id="PRU00104"/>
    </source>
</evidence>
<dbReference type="InterPro" id="IPR050409">
    <property type="entry name" value="E3_ubiq-protein_ligase"/>
</dbReference>
<dbReference type="AlphaFoldDB" id="A0A8S3EMI3"/>
<evidence type="ECO:0000313" key="9">
    <source>
        <dbReference type="Proteomes" id="UP000676336"/>
    </source>
</evidence>
<evidence type="ECO:0000259" key="7">
    <source>
        <dbReference type="PROSITE" id="PS50237"/>
    </source>
</evidence>
<feature type="domain" description="HECT" evidence="7">
    <location>
        <begin position="1"/>
        <end position="55"/>
    </location>
</feature>
<reference evidence="8" key="1">
    <citation type="submission" date="2021-02" db="EMBL/GenBank/DDBJ databases">
        <authorList>
            <person name="Nowell W R."/>
        </authorList>
    </citation>
    <scope>NUCLEOTIDE SEQUENCE</scope>
</reference>
<dbReference type="GO" id="GO:0005737">
    <property type="term" value="C:cytoplasm"/>
    <property type="evidence" value="ECO:0007669"/>
    <property type="project" value="TreeGrafter"/>
</dbReference>
<dbReference type="PANTHER" id="PTHR11254:SF67">
    <property type="entry name" value="E3 UBIQUITIN-PROTEIN LIGASE HUWE1"/>
    <property type="match status" value="1"/>
</dbReference>
<dbReference type="InterPro" id="IPR000569">
    <property type="entry name" value="HECT_dom"/>
</dbReference>
<proteinExistence type="predicted"/>
<keyword evidence="5 6" id="KW-0833">Ubl conjugation pathway</keyword>
<evidence type="ECO:0000256" key="2">
    <source>
        <dbReference type="ARBA" id="ARBA00004906"/>
    </source>
</evidence>
<dbReference type="PROSITE" id="PS50237">
    <property type="entry name" value="HECT"/>
    <property type="match status" value="1"/>
</dbReference>
<name>A0A8S3EMI3_9BILA</name>
<organism evidence="8 9">
    <name type="scientific">Rotaria magnacalcarata</name>
    <dbReference type="NCBI Taxonomy" id="392030"/>
    <lineage>
        <taxon>Eukaryota</taxon>
        <taxon>Metazoa</taxon>
        <taxon>Spiralia</taxon>
        <taxon>Gnathifera</taxon>
        <taxon>Rotifera</taxon>
        <taxon>Eurotatoria</taxon>
        <taxon>Bdelloidea</taxon>
        <taxon>Philodinida</taxon>
        <taxon>Philodinidae</taxon>
        <taxon>Rotaria</taxon>
    </lineage>
</organism>
<keyword evidence="4" id="KW-0808">Transferase</keyword>
<evidence type="ECO:0000313" key="8">
    <source>
        <dbReference type="EMBL" id="CAF5067621.1"/>
    </source>
</evidence>
<dbReference type="Gene3D" id="3.90.1750.10">
    <property type="entry name" value="Hect, E3 ligase catalytic domains"/>
    <property type="match status" value="1"/>
</dbReference>
<gene>
    <name evidence="8" type="ORF">SMN809_LOCUS60112</name>
</gene>
<feature type="non-terminal residue" evidence="8">
    <location>
        <position position="55"/>
    </location>
</feature>
<comment type="caution">
    <text evidence="8">The sequence shown here is derived from an EMBL/GenBank/DDBJ whole genome shotgun (WGS) entry which is preliminary data.</text>
</comment>
<dbReference type="FunFam" id="3.90.1750.10:FF:000026">
    <property type="entry name" value="E3 ubiquitin-protein ligase HACE1"/>
    <property type="match status" value="1"/>
</dbReference>
<dbReference type="GO" id="GO:0061630">
    <property type="term" value="F:ubiquitin protein ligase activity"/>
    <property type="evidence" value="ECO:0007669"/>
    <property type="project" value="UniProtKB-EC"/>
</dbReference>
<dbReference type="SUPFAM" id="SSF56204">
    <property type="entry name" value="Hect, E3 ligase catalytic domain"/>
    <property type="match status" value="1"/>
</dbReference>
<dbReference type="InterPro" id="IPR035983">
    <property type="entry name" value="Hect_E3_ubiquitin_ligase"/>
</dbReference>
<dbReference type="Pfam" id="PF00632">
    <property type="entry name" value="HECT"/>
    <property type="match status" value="1"/>
</dbReference>
<accession>A0A8S3EMI3</accession>
<dbReference type="Proteomes" id="UP000676336">
    <property type="component" value="Unassembled WGS sequence"/>
</dbReference>
<comment type="pathway">
    <text evidence="2">Protein modification; protein ubiquitination.</text>
</comment>
<dbReference type="EMBL" id="CAJOBI010232412">
    <property type="protein sequence ID" value="CAF5067621.1"/>
    <property type="molecule type" value="Genomic_DNA"/>
</dbReference>
<dbReference type="EC" id="2.3.2.26" evidence="3"/>
<evidence type="ECO:0000256" key="3">
    <source>
        <dbReference type="ARBA" id="ARBA00012485"/>
    </source>
</evidence>
<comment type="caution">
    <text evidence="6">Lacks conserved residue(s) required for the propagation of feature annotation.</text>
</comment>
<evidence type="ECO:0000256" key="1">
    <source>
        <dbReference type="ARBA" id="ARBA00000885"/>
    </source>
</evidence>
<feature type="non-terminal residue" evidence="8">
    <location>
        <position position="1"/>
    </location>
</feature>
<dbReference type="GO" id="GO:0006511">
    <property type="term" value="P:ubiquitin-dependent protein catabolic process"/>
    <property type="evidence" value="ECO:0007669"/>
    <property type="project" value="TreeGrafter"/>
</dbReference>
<evidence type="ECO:0000256" key="5">
    <source>
        <dbReference type="ARBA" id="ARBA00022786"/>
    </source>
</evidence>